<protein>
    <submittedName>
        <fullName evidence="2">ParA family protein</fullName>
    </submittedName>
</protein>
<dbReference type="InterPro" id="IPR050678">
    <property type="entry name" value="DNA_Partitioning_ATPase"/>
</dbReference>
<evidence type="ECO:0000313" key="2">
    <source>
        <dbReference type="EMBL" id="TQD23568.1"/>
    </source>
</evidence>
<comment type="caution">
    <text evidence="2">The sequence shown here is derived from an EMBL/GenBank/DDBJ whole genome shotgun (WGS) entry which is preliminary data.</text>
</comment>
<dbReference type="PANTHER" id="PTHR13696">
    <property type="entry name" value="P-LOOP CONTAINING NUCLEOSIDE TRIPHOSPHATE HYDROLASE"/>
    <property type="match status" value="1"/>
</dbReference>
<dbReference type="InterPro" id="IPR027417">
    <property type="entry name" value="P-loop_NTPase"/>
</dbReference>
<reference evidence="2 3" key="1">
    <citation type="submission" date="2019-06" db="EMBL/GenBank/DDBJ databases">
        <title>Draft genome sequence of Methanolobus vulcani B1d.</title>
        <authorList>
            <person name="Creighbaum A.J."/>
            <person name="Ticak T."/>
            <person name="Hariraju D."/>
            <person name="Arivett B.A."/>
            <person name="Ferguson D.J.Jr."/>
        </authorList>
    </citation>
    <scope>NUCLEOTIDE SEQUENCE [LARGE SCALE GENOMIC DNA]</scope>
    <source>
        <strain evidence="2 3">B1d</strain>
    </source>
</reference>
<evidence type="ECO:0000313" key="3">
    <source>
        <dbReference type="Proteomes" id="UP000319335"/>
    </source>
</evidence>
<dbReference type="Proteomes" id="UP000319335">
    <property type="component" value="Unassembled WGS sequence"/>
</dbReference>
<dbReference type="PANTHER" id="PTHR13696:SF99">
    <property type="entry name" value="COBYRINIC ACID AC-DIAMIDE SYNTHASE"/>
    <property type="match status" value="1"/>
</dbReference>
<evidence type="ECO:0000259" key="1">
    <source>
        <dbReference type="Pfam" id="PF13614"/>
    </source>
</evidence>
<organism evidence="2 3">
    <name type="scientific">Methanolobus vulcani</name>
    <dbReference type="NCBI Taxonomy" id="38026"/>
    <lineage>
        <taxon>Archaea</taxon>
        <taxon>Methanobacteriati</taxon>
        <taxon>Methanobacteriota</taxon>
        <taxon>Stenosarchaea group</taxon>
        <taxon>Methanomicrobia</taxon>
        <taxon>Methanosarcinales</taxon>
        <taxon>Methanosarcinaceae</taxon>
        <taxon>Methanolobus</taxon>
    </lineage>
</organism>
<gene>
    <name evidence="2" type="ORF">FKV42_13690</name>
</gene>
<dbReference type="Gene3D" id="3.40.50.300">
    <property type="entry name" value="P-loop containing nucleotide triphosphate hydrolases"/>
    <property type="match status" value="1"/>
</dbReference>
<proteinExistence type="predicted"/>
<dbReference type="InterPro" id="IPR025669">
    <property type="entry name" value="AAA_dom"/>
</dbReference>
<dbReference type="RefSeq" id="WP_154810884.1">
    <property type="nucleotide sequence ID" value="NZ_VIAQ01000020.1"/>
</dbReference>
<dbReference type="OrthoDB" id="36110at2157"/>
<dbReference type="AlphaFoldDB" id="A0A7Z8KLF8"/>
<dbReference type="SUPFAM" id="SSF52540">
    <property type="entry name" value="P-loop containing nucleoside triphosphate hydrolases"/>
    <property type="match status" value="1"/>
</dbReference>
<accession>A0A7Z8KLF8</accession>
<keyword evidence="3" id="KW-1185">Reference proteome</keyword>
<sequence length="253" mass="28018">MTKVISVMGKDGVGKSTTTINLGVAFGRKGKKVIVVDASPLGDTATCLLPLSIKLEGKIKDMVLYESTEQNVKIIDSIDFERLIRPFDSLDLYFGLIGLLEYFNFENYDYIIIDTPSEGYAKSSVFLAADTLIVPVESSSSLRTLPGVFSKIEKRKNVKEDADTYHMKRIGGVDNTFILLTSFDSTTQTGKHILKVIGRYGKTVLDTKIPMDVSFKESATFDETIFSYNPNCKGAEAYMALADELISKLEIEN</sequence>
<dbReference type="Pfam" id="PF13614">
    <property type="entry name" value="AAA_31"/>
    <property type="match status" value="1"/>
</dbReference>
<dbReference type="EMBL" id="VIAQ01000020">
    <property type="protein sequence ID" value="TQD23568.1"/>
    <property type="molecule type" value="Genomic_DNA"/>
</dbReference>
<feature type="domain" description="AAA" evidence="1">
    <location>
        <begin position="3"/>
        <end position="155"/>
    </location>
</feature>
<name>A0A7Z8KLF8_9EURY</name>
<dbReference type="CDD" id="cd02042">
    <property type="entry name" value="ParAB_family"/>
    <property type="match status" value="1"/>
</dbReference>